<dbReference type="Pfam" id="PF01535">
    <property type="entry name" value="PPR"/>
    <property type="match status" value="3"/>
</dbReference>
<reference evidence="4 5" key="2">
    <citation type="submission" date="2024-05" db="EMBL/GenBank/DDBJ databases">
        <authorList>
            <person name="Chen Y."/>
            <person name="Shah S."/>
            <person name="Dougan E. K."/>
            <person name="Thang M."/>
            <person name="Chan C."/>
        </authorList>
    </citation>
    <scope>NUCLEOTIDE SEQUENCE [LARGE SCALE GENOMIC DNA]</scope>
</reference>
<dbReference type="InterPro" id="IPR002885">
    <property type="entry name" value="PPR_rpt"/>
</dbReference>
<evidence type="ECO:0000313" key="4">
    <source>
        <dbReference type="EMBL" id="CAL4781257.1"/>
    </source>
</evidence>
<dbReference type="InterPro" id="IPR006145">
    <property type="entry name" value="PsdUridine_synth_RsuA/RluA"/>
</dbReference>
<dbReference type="InterPro" id="IPR011990">
    <property type="entry name" value="TPR-like_helical_dom_sf"/>
</dbReference>
<dbReference type="SUPFAM" id="SSF55120">
    <property type="entry name" value="Pseudouridine synthase"/>
    <property type="match status" value="1"/>
</dbReference>
<dbReference type="Proteomes" id="UP001152797">
    <property type="component" value="Unassembled WGS sequence"/>
</dbReference>
<dbReference type="InterPro" id="IPR020103">
    <property type="entry name" value="PsdUridine_synth_cat_dom_sf"/>
</dbReference>
<organism evidence="3">
    <name type="scientific">Cladocopium goreaui</name>
    <dbReference type="NCBI Taxonomy" id="2562237"/>
    <lineage>
        <taxon>Eukaryota</taxon>
        <taxon>Sar</taxon>
        <taxon>Alveolata</taxon>
        <taxon>Dinophyceae</taxon>
        <taxon>Suessiales</taxon>
        <taxon>Symbiodiniaceae</taxon>
        <taxon>Cladocopium</taxon>
    </lineage>
</organism>
<evidence type="ECO:0000313" key="3">
    <source>
        <dbReference type="EMBL" id="CAI3993945.1"/>
    </source>
</evidence>
<dbReference type="GO" id="GO:0001522">
    <property type="term" value="P:pseudouridine synthesis"/>
    <property type="evidence" value="ECO:0007669"/>
    <property type="project" value="InterPro"/>
</dbReference>
<dbReference type="CDD" id="cd02869">
    <property type="entry name" value="PseudoU_synth_RluA_like"/>
    <property type="match status" value="1"/>
</dbReference>
<evidence type="ECO:0000313" key="5">
    <source>
        <dbReference type="Proteomes" id="UP001152797"/>
    </source>
</evidence>
<dbReference type="EMBL" id="CAMXCT020001891">
    <property type="protein sequence ID" value="CAL1147320.1"/>
    <property type="molecule type" value="Genomic_DNA"/>
</dbReference>
<dbReference type="AlphaFoldDB" id="A0A9P1CLX0"/>
<dbReference type="Pfam" id="PF00849">
    <property type="entry name" value="PseudoU_synth_2"/>
    <property type="match status" value="1"/>
</dbReference>
<dbReference type="EMBL" id="CAMXCT030001891">
    <property type="protein sequence ID" value="CAL4781257.1"/>
    <property type="molecule type" value="Genomic_DNA"/>
</dbReference>
<dbReference type="Gene3D" id="1.25.40.10">
    <property type="entry name" value="Tetratricopeptide repeat domain"/>
    <property type="match status" value="4"/>
</dbReference>
<dbReference type="EMBL" id="CAMXCT010001891">
    <property type="protein sequence ID" value="CAI3993945.1"/>
    <property type="molecule type" value="Genomic_DNA"/>
</dbReference>
<comment type="caution">
    <text evidence="3">The sequence shown here is derived from an EMBL/GenBank/DDBJ whole genome shotgun (WGS) entry which is preliminary data.</text>
</comment>
<dbReference type="OrthoDB" id="415508at2759"/>
<proteinExistence type="predicted"/>
<dbReference type="GO" id="GO:0009982">
    <property type="term" value="F:pseudouridine synthase activity"/>
    <property type="evidence" value="ECO:0007669"/>
    <property type="project" value="InterPro"/>
</dbReference>
<gene>
    <name evidence="3" type="ORF">C1SCF055_LOCUS20638</name>
</gene>
<evidence type="ECO:0000259" key="2">
    <source>
        <dbReference type="Pfam" id="PF00849"/>
    </source>
</evidence>
<dbReference type="GO" id="GO:0003723">
    <property type="term" value="F:RNA binding"/>
    <property type="evidence" value="ECO:0007669"/>
    <property type="project" value="InterPro"/>
</dbReference>
<dbReference type="Gene3D" id="3.30.2350.10">
    <property type="entry name" value="Pseudouridine synthase"/>
    <property type="match status" value="1"/>
</dbReference>
<feature type="domain" description="Pseudouridine synthase RsuA/RluA-like" evidence="2">
    <location>
        <begin position="674"/>
        <end position="802"/>
    </location>
</feature>
<keyword evidence="1" id="KW-0677">Repeat</keyword>
<sequence length="901" mass="99187">MKAAHAARKVQSCLENLEQRKLDQVGCTAALSECRKVTAWQLAAQLLCQIDLLGLKPDAVTYGAGVSCYGRAAQWERSLALFNRAQQQQIQSLDSRLGSGSEMPSWLVLPSIITYSALTSALGRGGQWTLAVALYDMIRAEPVTLNEVFCEAMITACSLGNAWEAALHFLFAMPGLGLQRNEVTYNAAIGAVEGTPHWQLATLLLEQMAREMVPSTISYQAVMSGCSKAQAWQVAVHVFSRLDPAHLSDGCWAAAISAYHQGSQWRSALQMASQVLGPKSCGAVMAGCGQQGRWHFVVALLEKMLWRQISVNNSHFQAAISACRSWHWSLWLFQKSQECQINLGAATLSMALSTFRSGSQWEMALMCLAQCDGSDGTVHCSNVASIVLALGEASQWQHGLEMLQVDVRVANAAITACARGGQWQQALAIFQHLHDLGRADATSLSAAINACGTWQFAVGLLEISQKTTLQLSIESFNSAITTCKDAWERALSFLLRLKSAQLTPDEITCGALVSSCENATAWQVALNVFWEVQPEIAGIASTHCFDSLNRVLVKAEKWQASLQVIEAMLQQRLIPNGMHVASTSKAMQGLRPAAAARLLRTALRWWKLQDEMGEMGGRSLRSLHVPQILQQAACDLKVLAWRPGILAIAKAPDRSSERILEQLRDCVQSVDPNLAHFTSVSRLDFPTSGVLIVAHGGPNSVAANFLQAQFASRLVKKQYLCLVQGESLGPAGSRGEISQPLLITSVTSRNGPSARVEPNNLGQDALTRYEVLEHFVNDQQDVMYMRVMPVTGRMHQIRAHFACIGRPLVGDRTYNEFSQNLKTRLFLHCHRMELHDLDLQGLVVEEPLPQDLQDILEQMREKKRWLLPRQFLVNVVCLLHCCIGSGYVYSCIRICLLNQIC</sequence>
<dbReference type="PANTHER" id="PTHR47447">
    <property type="entry name" value="OS03G0856100 PROTEIN"/>
    <property type="match status" value="1"/>
</dbReference>
<name>A0A9P1CLX0_9DINO</name>
<keyword evidence="5" id="KW-1185">Reference proteome</keyword>
<dbReference type="PANTHER" id="PTHR47447:SF17">
    <property type="entry name" value="OS12G0638900 PROTEIN"/>
    <property type="match status" value="1"/>
</dbReference>
<accession>A0A9P1CLX0</accession>
<reference evidence="3" key="1">
    <citation type="submission" date="2022-10" db="EMBL/GenBank/DDBJ databases">
        <authorList>
            <person name="Chen Y."/>
            <person name="Dougan E. K."/>
            <person name="Chan C."/>
            <person name="Rhodes N."/>
            <person name="Thang M."/>
        </authorList>
    </citation>
    <scope>NUCLEOTIDE SEQUENCE</scope>
</reference>
<protein>
    <submittedName>
        <fullName evidence="4">Pentatricopeptide repeat-containing protein, chloroplastic</fullName>
    </submittedName>
</protein>
<evidence type="ECO:0000256" key="1">
    <source>
        <dbReference type="ARBA" id="ARBA00022737"/>
    </source>
</evidence>